<reference evidence="7" key="1">
    <citation type="submission" date="2021-05" db="EMBL/GenBank/DDBJ databases">
        <authorList>
            <person name="Tigano A."/>
        </authorList>
    </citation>
    <scope>NUCLEOTIDE SEQUENCE</scope>
</reference>
<evidence type="ECO:0000313" key="7">
    <source>
        <dbReference type="EMBL" id="CAG5965514.1"/>
    </source>
</evidence>
<keyword evidence="2 5" id="KW-0472">Membrane</keyword>
<feature type="compositionally biased region" description="Basic and acidic residues" evidence="4">
    <location>
        <begin position="241"/>
        <end position="262"/>
    </location>
</feature>
<name>A0A8S4BB15_9TELE</name>
<dbReference type="PANTHER" id="PTHR24100">
    <property type="entry name" value="BUTYROPHILIN"/>
    <property type="match status" value="1"/>
</dbReference>
<dbReference type="GO" id="GO:0050852">
    <property type="term" value="P:T cell receptor signaling pathway"/>
    <property type="evidence" value="ECO:0007669"/>
    <property type="project" value="TreeGrafter"/>
</dbReference>
<evidence type="ECO:0000256" key="5">
    <source>
        <dbReference type="SAM" id="Phobius"/>
    </source>
</evidence>
<feature type="transmembrane region" description="Helical" evidence="5">
    <location>
        <begin position="265"/>
        <end position="284"/>
    </location>
</feature>
<dbReference type="SMART" id="SM00409">
    <property type="entry name" value="IG"/>
    <property type="match status" value="2"/>
</dbReference>
<accession>A0A8S4BB15</accession>
<evidence type="ECO:0000256" key="2">
    <source>
        <dbReference type="ARBA" id="ARBA00023136"/>
    </source>
</evidence>
<keyword evidence="5" id="KW-0812">Transmembrane</keyword>
<dbReference type="InterPro" id="IPR036179">
    <property type="entry name" value="Ig-like_dom_sf"/>
</dbReference>
<dbReference type="InterPro" id="IPR003599">
    <property type="entry name" value="Ig_sub"/>
</dbReference>
<dbReference type="GO" id="GO:0009897">
    <property type="term" value="C:external side of plasma membrane"/>
    <property type="evidence" value="ECO:0007669"/>
    <property type="project" value="TreeGrafter"/>
</dbReference>
<gene>
    <name evidence="7" type="ORF">MMEN_LOCUS15692</name>
</gene>
<dbReference type="GO" id="GO:0001817">
    <property type="term" value="P:regulation of cytokine production"/>
    <property type="evidence" value="ECO:0007669"/>
    <property type="project" value="TreeGrafter"/>
</dbReference>
<dbReference type="SMART" id="SM00406">
    <property type="entry name" value="IGv"/>
    <property type="match status" value="1"/>
</dbReference>
<dbReference type="GO" id="GO:0005102">
    <property type="term" value="F:signaling receptor binding"/>
    <property type="evidence" value="ECO:0007669"/>
    <property type="project" value="TreeGrafter"/>
</dbReference>
<evidence type="ECO:0000259" key="6">
    <source>
        <dbReference type="PROSITE" id="PS50835"/>
    </source>
</evidence>
<comment type="caution">
    <text evidence="7">The sequence shown here is derived from an EMBL/GenBank/DDBJ whole genome shotgun (WGS) entry which is preliminary data.</text>
</comment>
<evidence type="ECO:0000256" key="1">
    <source>
        <dbReference type="ARBA" id="ARBA00004370"/>
    </source>
</evidence>
<dbReference type="OrthoDB" id="8958111at2759"/>
<keyword evidence="3" id="KW-0393">Immunoglobulin domain</keyword>
<feature type="region of interest" description="Disordered" evidence="4">
    <location>
        <begin position="221"/>
        <end position="262"/>
    </location>
</feature>
<dbReference type="Gene3D" id="2.60.40.10">
    <property type="entry name" value="Immunoglobulins"/>
    <property type="match status" value="2"/>
</dbReference>
<comment type="subcellular location">
    <subcellularLocation>
        <location evidence="1">Membrane</location>
    </subcellularLocation>
</comment>
<dbReference type="EMBL" id="CAJRST010027779">
    <property type="protein sequence ID" value="CAG5965514.1"/>
    <property type="molecule type" value="Genomic_DNA"/>
</dbReference>
<proteinExistence type="predicted"/>
<dbReference type="InterPro" id="IPR013106">
    <property type="entry name" value="Ig_V-set"/>
</dbReference>
<dbReference type="SUPFAM" id="SSF48726">
    <property type="entry name" value="Immunoglobulin"/>
    <property type="match status" value="2"/>
</dbReference>
<protein>
    <submittedName>
        <fullName evidence="7">(Atlantic silverside) hypothetical protein</fullName>
    </submittedName>
</protein>
<keyword evidence="8" id="KW-1185">Reference proteome</keyword>
<dbReference type="PANTHER" id="PTHR24100:SF151">
    <property type="entry name" value="ICOS LIGAND"/>
    <property type="match status" value="1"/>
</dbReference>
<dbReference type="PROSITE" id="PS50835">
    <property type="entry name" value="IG_LIKE"/>
    <property type="match status" value="1"/>
</dbReference>
<evidence type="ECO:0000256" key="3">
    <source>
        <dbReference type="ARBA" id="ARBA00023319"/>
    </source>
</evidence>
<dbReference type="AlphaFoldDB" id="A0A8S4BB15"/>
<dbReference type="InterPro" id="IPR050504">
    <property type="entry name" value="IgSF_BTN/MOG"/>
</dbReference>
<dbReference type="Proteomes" id="UP000677803">
    <property type="component" value="Unassembled WGS sequence"/>
</dbReference>
<organism evidence="7 8">
    <name type="scientific">Menidia menidia</name>
    <name type="common">Atlantic silverside</name>
    <dbReference type="NCBI Taxonomy" id="238744"/>
    <lineage>
        <taxon>Eukaryota</taxon>
        <taxon>Metazoa</taxon>
        <taxon>Chordata</taxon>
        <taxon>Craniata</taxon>
        <taxon>Vertebrata</taxon>
        <taxon>Euteleostomi</taxon>
        <taxon>Actinopterygii</taxon>
        <taxon>Neopterygii</taxon>
        <taxon>Teleostei</taxon>
        <taxon>Neoteleostei</taxon>
        <taxon>Acanthomorphata</taxon>
        <taxon>Ovalentaria</taxon>
        <taxon>Atherinomorphae</taxon>
        <taxon>Atheriniformes</taxon>
        <taxon>Atherinopsidae</taxon>
        <taxon>Menidiinae</taxon>
        <taxon>Menidia</taxon>
    </lineage>
</organism>
<keyword evidence="5" id="KW-1133">Transmembrane helix</keyword>
<dbReference type="InterPro" id="IPR013783">
    <property type="entry name" value="Ig-like_fold"/>
</dbReference>
<dbReference type="InterPro" id="IPR007110">
    <property type="entry name" value="Ig-like_dom"/>
</dbReference>
<evidence type="ECO:0000313" key="8">
    <source>
        <dbReference type="Proteomes" id="UP000677803"/>
    </source>
</evidence>
<sequence length="306" mass="32733">MDRCYPAASGLKLTPVSSLSAALTVSPSSSQFFIKDSVSLSCEEDGSSAGWTVWRNTSRGTRTQCGADWGNLTNSVCRMSVVFESDSGEYWCESGGGAAGPSTPLTVSEQRINITAEAGKNVTLPCGAGKEKNITAVRWFRPDLDPDGVILYRDGYFESDGQNPSFRNRVDLQDRQMKDGDVSLILKDVKIHDTGPYQCRVYQGGRGQRKTIFKTSIHLVVSPGTQEGGGKEGGDEEGGDEERGDKEGGDKERGSKEGGPAGREHLVLVAPVLGIVAVSAAVWIHKTPMKKNSAPPDEKGAVAYLV</sequence>
<dbReference type="Pfam" id="PF07686">
    <property type="entry name" value="V-set"/>
    <property type="match status" value="1"/>
</dbReference>
<evidence type="ECO:0000256" key="4">
    <source>
        <dbReference type="SAM" id="MobiDB-lite"/>
    </source>
</evidence>
<feature type="domain" description="Ig-like" evidence="6">
    <location>
        <begin position="101"/>
        <end position="213"/>
    </location>
</feature>